<proteinExistence type="predicted"/>
<sequence>MYPLSIFILWLPALRAAFGTPILRLPTSSGNITAYSNNAHILSPGQESHLSKRSLDSNKIVECPEGFTPRGGSRIVTCVAVHLKSER</sequence>
<name>A0A4Z1KT66_9HELO</name>
<dbReference type="Proteomes" id="UP000297280">
    <property type="component" value="Unassembled WGS sequence"/>
</dbReference>
<accession>A0A4Z1KT66</accession>
<comment type="caution">
    <text evidence="2">The sequence shown here is derived from an EMBL/GenBank/DDBJ whole genome shotgun (WGS) entry which is preliminary data.</text>
</comment>
<organism evidence="2 3">
    <name type="scientific">Botrytis porri</name>
    <dbReference type="NCBI Taxonomy" id="87229"/>
    <lineage>
        <taxon>Eukaryota</taxon>
        <taxon>Fungi</taxon>
        <taxon>Dikarya</taxon>
        <taxon>Ascomycota</taxon>
        <taxon>Pezizomycotina</taxon>
        <taxon>Leotiomycetes</taxon>
        <taxon>Helotiales</taxon>
        <taxon>Sclerotiniaceae</taxon>
        <taxon>Botrytis</taxon>
    </lineage>
</organism>
<protein>
    <recommendedName>
        <fullName evidence="4">Secreted protein</fullName>
    </recommendedName>
</protein>
<keyword evidence="3" id="KW-1185">Reference proteome</keyword>
<keyword evidence="1" id="KW-0732">Signal</keyword>
<evidence type="ECO:0008006" key="4">
    <source>
        <dbReference type="Google" id="ProtNLM"/>
    </source>
</evidence>
<feature type="chain" id="PRO_5021286638" description="Secreted protein" evidence="1">
    <location>
        <begin position="20"/>
        <end position="87"/>
    </location>
</feature>
<evidence type="ECO:0000256" key="1">
    <source>
        <dbReference type="SAM" id="SignalP"/>
    </source>
</evidence>
<dbReference type="EMBL" id="PQXO01000255">
    <property type="protein sequence ID" value="TGO87039.1"/>
    <property type="molecule type" value="Genomic_DNA"/>
</dbReference>
<reference evidence="2 3" key="1">
    <citation type="submission" date="2017-12" db="EMBL/GenBank/DDBJ databases">
        <title>Comparative genomics of Botrytis spp.</title>
        <authorList>
            <person name="Valero-Jimenez C.A."/>
            <person name="Tapia P."/>
            <person name="Veloso J."/>
            <person name="Silva-Moreno E."/>
            <person name="Staats M."/>
            <person name="Valdes J.H."/>
            <person name="Van Kan J.A.L."/>
        </authorList>
    </citation>
    <scope>NUCLEOTIDE SEQUENCE [LARGE SCALE GENOMIC DNA]</scope>
    <source>
        <strain evidence="2 3">MUCL3349</strain>
    </source>
</reference>
<evidence type="ECO:0000313" key="2">
    <source>
        <dbReference type="EMBL" id="TGO87039.1"/>
    </source>
</evidence>
<evidence type="ECO:0000313" key="3">
    <source>
        <dbReference type="Proteomes" id="UP000297280"/>
    </source>
</evidence>
<feature type="signal peptide" evidence="1">
    <location>
        <begin position="1"/>
        <end position="19"/>
    </location>
</feature>
<dbReference type="AlphaFoldDB" id="A0A4Z1KT66"/>
<gene>
    <name evidence="2" type="ORF">BPOR_0255g00040</name>
</gene>